<organism evidence="1 2">
    <name type="scientific">Aspergillus pseudocaelatus</name>
    <dbReference type="NCBI Taxonomy" id="1825620"/>
    <lineage>
        <taxon>Eukaryota</taxon>
        <taxon>Fungi</taxon>
        <taxon>Dikarya</taxon>
        <taxon>Ascomycota</taxon>
        <taxon>Pezizomycotina</taxon>
        <taxon>Eurotiomycetes</taxon>
        <taxon>Eurotiomycetidae</taxon>
        <taxon>Eurotiales</taxon>
        <taxon>Aspergillaceae</taxon>
        <taxon>Aspergillus</taxon>
        <taxon>Aspergillus subgen. Circumdati</taxon>
    </lineage>
</organism>
<dbReference type="Proteomes" id="UP000325395">
    <property type="component" value="Unassembled WGS sequence"/>
</dbReference>
<sequence>MKTSPSAHQQTSCIPQHEGRPCVGLVADCLKRFSKHRAAFSSHLAIVESPHPENLNIFVYISSG</sequence>
<proteinExistence type="predicted"/>
<reference evidence="1 2" key="1">
    <citation type="submission" date="2019-04" db="EMBL/GenBank/DDBJ databases">
        <authorList>
            <consortium name="DOE Joint Genome Institute"/>
            <person name="Mondo S."/>
            <person name="Kjaerbolling I."/>
            <person name="Vesth T."/>
            <person name="Frisvad J.C."/>
            <person name="Nybo J.L."/>
            <person name="Theobald S."/>
            <person name="Kildgaard S."/>
            <person name="Isbrandt T."/>
            <person name="Kuo A."/>
            <person name="Sato A."/>
            <person name="Lyhne E.K."/>
            <person name="Kogle M.E."/>
            <person name="Wiebenga A."/>
            <person name="Kun R.S."/>
            <person name="Lubbers R.J."/>
            <person name="Makela M.R."/>
            <person name="Barry K."/>
            <person name="Chovatia M."/>
            <person name="Clum A."/>
            <person name="Daum C."/>
            <person name="Haridas S."/>
            <person name="He G."/>
            <person name="LaButti K."/>
            <person name="Lipzen A."/>
            <person name="Riley R."/>
            <person name="Salamov A."/>
            <person name="Simmons B.A."/>
            <person name="Magnuson J.K."/>
            <person name="Henrissat B."/>
            <person name="Mortensen U.H."/>
            <person name="Larsen T.O."/>
            <person name="Devries R.P."/>
            <person name="Grigoriev I.V."/>
            <person name="Machida M."/>
            <person name="Baker S.E."/>
            <person name="Andersen M.R."/>
            <person name="Cantor M.N."/>
            <person name="Hua S.X."/>
        </authorList>
    </citation>
    <scope>NUCLEOTIDE SEQUENCE [LARGE SCALE GENOMIC DNA]</scope>
    <source>
        <strain evidence="1 2">CBS 117616</strain>
    </source>
</reference>
<dbReference type="EMBL" id="ML735716">
    <property type="protein sequence ID" value="KAE8419605.1"/>
    <property type="molecule type" value="Genomic_DNA"/>
</dbReference>
<accession>A0ABQ6WR53</accession>
<evidence type="ECO:0000313" key="2">
    <source>
        <dbReference type="Proteomes" id="UP000325395"/>
    </source>
</evidence>
<gene>
    <name evidence="1" type="ORF">BDV36DRAFT_251308</name>
</gene>
<keyword evidence="2" id="KW-1185">Reference proteome</keyword>
<protein>
    <submittedName>
        <fullName evidence="1">Uncharacterized protein</fullName>
    </submittedName>
</protein>
<evidence type="ECO:0000313" key="1">
    <source>
        <dbReference type="EMBL" id="KAE8419605.1"/>
    </source>
</evidence>
<name>A0ABQ6WR53_9EURO</name>